<gene>
    <name evidence="1" type="ORF">NYO99_11900</name>
</gene>
<comment type="caution">
    <text evidence="1">The sequence shown here is derived from an EMBL/GenBank/DDBJ whole genome shotgun (WGS) entry which is preliminary data.</text>
</comment>
<evidence type="ECO:0000313" key="2">
    <source>
        <dbReference type="Proteomes" id="UP001076464"/>
    </source>
</evidence>
<keyword evidence="1" id="KW-0808">Transferase</keyword>
<protein>
    <submittedName>
        <fullName evidence="1">Methyltransferase domain-containing protein</fullName>
    </submittedName>
</protein>
<sequence length="575" mass="62658">MDIQTAEFYDKNAAELAASYESVSSPIQRYFPLAFAANSRVLDVGAGSGRDLAALLDAGYDAYGVEPCAGLRAAALAAHPALEGRLADGALPALSTPFAGGFDGIVCCAVFMHVPQAELFDAAMGLRSLLKPHGRLLLSVPTGRTDIQQNNRDANGRLFEPYAPEELLLLFERLGFQQIGRWDTHDALQRVGTTWVTLLLELRTTGQLRAVDQIEGILNRDRKVATYKLALFRALAEIATQEPRAARWLHGGRVAIPLDRLARRWLVYYWPIVASPIFVPQTQAEGAGNRQQPMAFRAALQNLIQRFSSLGAHGGLTAWHLASTSGRLPAETATAEREALRAIAHAIRSGPVTYSGGALETGRVFEYDASSRSVLLSDGLWRELCLLGHWIIDAVIVRWAALTERFSFRQGLRSGDILPLLLAGPEPDRATAQARSVYLASGVGSCAWSGRSLTQRTLAVDHVIPFSLWGNNDLWNLVPAHSAVNNHKSDKLPASALLLERRGAILESWGLLHEAMPDAFSNQALHLLGTQHASWGKLADELFARLREAVEITALQRGVERWTPRSGDGSTTSAH</sequence>
<dbReference type="Proteomes" id="UP001076464">
    <property type="component" value="Unassembled WGS sequence"/>
</dbReference>
<proteinExistence type="predicted"/>
<organism evidence="1 2">
    <name type="scientific">Roseateles hydrophilus</name>
    <dbReference type="NCBI Taxonomy" id="2975054"/>
    <lineage>
        <taxon>Bacteria</taxon>
        <taxon>Pseudomonadati</taxon>
        <taxon>Pseudomonadota</taxon>
        <taxon>Betaproteobacteria</taxon>
        <taxon>Burkholderiales</taxon>
        <taxon>Sphaerotilaceae</taxon>
        <taxon>Roseateles</taxon>
    </lineage>
</organism>
<dbReference type="EMBL" id="JAPPUY010000003">
    <property type="protein sequence ID" value="MCY4745677.1"/>
    <property type="molecule type" value="Genomic_DNA"/>
</dbReference>
<reference evidence="1" key="1">
    <citation type="submission" date="2022-08" db="EMBL/GenBank/DDBJ databases">
        <title>Genome sequencing of Pelomonas sp. UHG3.</title>
        <authorList>
            <person name="So Y."/>
        </authorList>
    </citation>
    <scope>NUCLEOTIDE SEQUENCE</scope>
    <source>
        <strain evidence="1">UHG3</strain>
    </source>
</reference>
<evidence type="ECO:0000313" key="1">
    <source>
        <dbReference type="EMBL" id="MCY4745677.1"/>
    </source>
</evidence>
<accession>A0ACC6CBC7</accession>
<keyword evidence="2" id="KW-1185">Reference proteome</keyword>
<keyword evidence="1" id="KW-0489">Methyltransferase</keyword>
<name>A0ACC6CBC7_9BURK</name>